<evidence type="ECO:0000256" key="1">
    <source>
        <dbReference type="SAM" id="Phobius"/>
    </source>
</evidence>
<name>A0A9D1UW90_9LACO</name>
<evidence type="ECO:0000313" key="3">
    <source>
        <dbReference type="Proteomes" id="UP000823963"/>
    </source>
</evidence>
<organism evidence="2 3">
    <name type="scientific">Candidatus Ligilactobacillus excrementigallinarum</name>
    <dbReference type="NCBI Taxonomy" id="2838641"/>
    <lineage>
        <taxon>Bacteria</taxon>
        <taxon>Bacillati</taxon>
        <taxon>Bacillota</taxon>
        <taxon>Bacilli</taxon>
        <taxon>Lactobacillales</taxon>
        <taxon>Lactobacillaceae</taxon>
        <taxon>Ligilactobacillus</taxon>
    </lineage>
</organism>
<feature type="transmembrane region" description="Helical" evidence="1">
    <location>
        <begin position="95"/>
        <end position="113"/>
    </location>
</feature>
<reference evidence="2" key="2">
    <citation type="submission" date="2021-04" db="EMBL/GenBank/DDBJ databases">
        <authorList>
            <person name="Gilroy R."/>
        </authorList>
    </citation>
    <scope>NUCLEOTIDE SEQUENCE</scope>
    <source>
        <strain evidence="2">6627</strain>
    </source>
</reference>
<feature type="transmembrane region" description="Helical" evidence="1">
    <location>
        <begin position="480"/>
        <end position="499"/>
    </location>
</feature>
<feature type="transmembrane region" description="Helical" evidence="1">
    <location>
        <begin position="452"/>
        <end position="473"/>
    </location>
</feature>
<sequence>MRWKNMESRTKQYQKKTRDTRNNIYLFLKAAIIILACVALILIVAASFTNREFIGAIWEKPNVKTNSPGFMIGTICGTLVLLVGGKLLKKVDPRLVFKIFTILFAIAGIFMVFNMPATMNPGTDQEFIYHIANQMNHGNFHALRASQYLGIYPFQLGYVSFMRLLECFSMNIRFYYFVNLLLVILINYLLWKIVKLMAQENNAAQNFTIMLSYAFLPQLLYIVFVYGNVPGLCAMLGAVYFGLRTLIDGKKYRYSWIGCLLLFIIAYQLKSNYQIAAAALGIVYILQAIKQKRYWLIAMPFVIFAFFLGSNRAIKAAYEAESGMKVQQGLPMITYVTMGTTKNTEKRAPGWFDEYTTKLYTKHDYEPAPTTKAAKKDLNKRMKYFAKHPDEMQKFFNDKFISTWADPTFQGIWVSPWHHKPKTEILQSVYYQNYHKQGKYEISWYKKSGKKIAAWCNFLVVAITFLALLYLVVTRTKIDWYSTFAILYLMGGMLFHLIWETKSQYVFQYIICLIPVAAMMIGKDMKSVKPSII</sequence>
<feature type="transmembrane region" description="Helical" evidence="1">
    <location>
        <begin position="219"/>
        <end position="240"/>
    </location>
</feature>
<feature type="transmembrane region" description="Helical" evidence="1">
    <location>
        <begin position="24"/>
        <end position="48"/>
    </location>
</feature>
<keyword evidence="1" id="KW-0472">Membrane</keyword>
<keyword evidence="1" id="KW-0812">Transmembrane</keyword>
<feature type="transmembrane region" description="Helical" evidence="1">
    <location>
        <begin position="294"/>
        <end position="314"/>
    </location>
</feature>
<feature type="transmembrane region" description="Helical" evidence="1">
    <location>
        <begin position="505"/>
        <end position="522"/>
    </location>
</feature>
<feature type="transmembrane region" description="Helical" evidence="1">
    <location>
        <begin position="68"/>
        <end position="88"/>
    </location>
</feature>
<protein>
    <recommendedName>
        <fullName evidence="4">Glycosyltransferase RgtA/B/C/D-like domain-containing protein</fullName>
    </recommendedName>
</protein>
<dbReference type="Proteomes" id="UP000823963">
    <property type="component" value="Unassembled WGS sequence"/>
</dbReference>
<dbReference type="EMBL" id="DXFP01000019">
    <property type="protein sequence ID" value="HIX01610.1"/>
    <property type="molecule type" value="Genomic_DNA"/>
</dbReference>
<evidence type="ECO:0008006" key="4">
    <source>
        <dbReference type="Google" id="ProtNLM"/>
    </source>
</evidence>
<dbReference type="AlphaFoldDB" id="A0A9D1UW90"/>
<accession>A0A9D1UW90</accession>
<gene>
    <name evidence="2" type="ORF">H9861_02525</name>
</gene>
<feature type="transmembrane region" description="Helical" evidence="1">
    <location>
        <begin position="252"/>
        <end position="267"/>
    </location>
</feature>
<reference evidence="2" key="1">
    <citation type="journal article" date="2021" name="PeerJ">
        <title>Extensive microbial diversity within the chicken gut microbiome revealed by metagenomics and culture.</title>
        <authorList>
            <person name="Gilroy R."/>
            <person name="Ravi A."/>
            <person name="Getino M."/>
            <person name="Pursley I."/>
            <person name="Horton D.L."/>
            <person name="Alikhan N.F."/>
            <person name="Baker D."/>
            <person name="Gharbi K."/>
            <person name="Hall N."/>
            <person name="Watson M."/>
            <person name="Adriaenssens E.M."/>
            <person name="Foster-Nyarko E."/>
            <person name="Jarju S."/>
            <person name="Secka A."/>
            <person name="Antonio M."/>
            <person name="Oren A."/>
            <person name="Chaudhuri R.R."/>
            <person name="La Ragione R."/>
            <person name="Hildebrand F."/>
            <person name="Pallen M.J."/>
        </authorList>
    </citation>
    <scope>NUCLEOTIDE SEQUENCE</scope>
    <source>
        <strain evidence="2">6627</strain>
    </source>
</reference>
<feature type="transmembrane region" description="Helical" evidence="1">
    <location>
        <begin position="145"/>
        <end position="162"/>
    </location>
</feature>
<comment type="caution">
    <text evidence="2">The sequence shown here is derived from an EMBL/GenBank/DDBJ whole genome shotgun (WGS) entry which is preliminary data.</text>
</comment>
<keyword evidence="1" id="KW-1133">Transmembrane helix</keyword>
<feature type="transmembrane region" description="Helical" evidence="1">
    <location>
        <begin position="174"/>
        <end position="191"/>
    </location>
</feature>
<evidence type="ECO:0000313" key="2">
    <source>
        <dbReference type="EMBL" id="HIX01610.1"/>
    </source>
</evidence>
<proteinExistence type="predicted"/>